<sequence length="169" mass="17642">MDQQKLRTLVFEKTGVRIDIDDPIFALVALNEAVLAEAVERHVALLDDATADLADQVQALQESGYLGHASNAAARPAALVTAAPGPVQAPAVREKRLMAIAGGAALLCAFVVLAGQALLLRPAPSPVIVAKELTPEQSSALRDGDKLARAVAKLDPKTRAAIAAEMQKP</sequence>
<name>A0ABX0NV45_9BURK</name>
<dbReference type="EMBL" id="WHJH01000021">
    <property type="protein sequence ID" value="NHZ90828.1"/>
    <property type="molecule type" value="Genomic_DNA"/>
</dbReference>
<proteinExistence type="predicted"/>
<dbReference type="RefSeq" id="WP_166877832.1">
    <property type="nucleotide sequence ID" value="NZ_WHJH01000021.1"/>
</dbReference>
<keyword evidence="3" id="KW-1185">Reference proteome</keyword>
<protein>
    <recommendedName>
        <fullName evidence="4">Anti-sigma factor</fullName>
    </recommendedName>
</protein>
<dbReference type="Proteomes" id="UP000609726">
    <property type="component" value="Unassembled WGS sequence"/>
</dbReference>
<keyword evidence="1" id="KW-1133">Transmembrane helix</keyword>
<reference evidence="2 3" key="1">
    <citation type="submission" date="2019-10" db="EMBL/GenBank/DDBJ databases">
        <title>Taxonomy of Antarctic Massilia spp.: description of Massilia rubra sp. nov., Massilia aquatica sp. nov., Massilia mucilaginosa sp. nov., Massilia frigida sp. nov. isolated from streams, lakes and regoliths.</title>
        <authorList>
            <person name="Holochova P."/>
            <person name="Sedlacek I."/>
            <person name="Kralova S."/>
            <person name="Maslanova I."/>
            <person name="Busse H.-J."/>
            <person name="Stankova E."/>
            <person name="Vrbovska V."/>
            <person name="Kovarovic V."/>
            <person name="Bartak M."/>
            <person name="Svec P."/>
            <person name="Pantucek R."/>
        </authorList>
    </citation>
    <scope>NUCLEOTIDE SEQUENCE [LARGE SCALE GENOMIC DNA]</scope>
    <source>
        <strain evidence="2 3">CCM 8733</strain>
    </source>
</reference>
<gene>
    <name evidence="2" type="ORF">F2P45_17625</name>
</gene>
<comment type="caution">
    <text evidence="2">The sequence shown here is derived from an EMBL/GenBank/DDBJ whole genome shotgun (WGS) entry which is preliminary data.</text>
</comment>
<evidence type="ECO:0000256" key="1">
    <source>
        <dbReference type="SAM" id="Phobius"/>
    </source>
</evidence>
<keyword evidence="1" id="KW-0812">Transmembrane</keyword>
<evidence type="ECO:0000313" key="3">
    <source>
        <dbReference type="Proteomes" id="UP000609726"/>
    </source>
</evidence>
<evidence type="ECO:0000313" key="2">
    <source>
        <dbReference type="EMBL" id="NHZ90828.1"/>
    </source>
</evidence>
<organism evidence="2 3">
    <name type="scientific">Massilia mucilaginosa</name>
    <dbReference type="NCBI Taxonomy" id="2609282"/>
    <lineage>
        <taxon>Bacteria</taxon>
        <taxon>Pseudomonadati</taxon>
        <taxon>Pseudomonadota</taxon>
        <taxon>Betaproteobacteria</taxon>
        <taxon>Burkholderiales</taxon>
        <taxon>Oxalobacteraceae</taxon>
        <taxon>Telluria group</taxon>
        <taxon>Massilia</taxon>
    </lineage>
</organism>
<evidence type="ECO:0008006" key="4">
    <source>
        <dbReference type="Google" id="ProtNLM"/>
    </source>
</evidence>
<keyword evidence="1" id="KW-0472">Membrane</keyword>
<accession>A0ABX0NV45</accession>
<feature type="transmembrane region" description="Helical" evidence="1">
    <location>
        <begin position="97"/>
        <end position="119"/>
    </location>
</feature>